<dbReference type="Gene3D" id="1.25.10.10">
    <property type="entry name" value="Leucine-rich Repeat Variant"/>
    <property type="match status" value="1"/>
</dbReference>
<organism evidence="4">
    <name type="scientific">Oryza meridionalis</name>
    <dbReference type="NCBI Taxonomy" id="40149"/>
    <lineage>
        <taxon>Eukaryota</taxon>
        <taxon>Viridiplantae</taxon>
        <taxon>Streptophyta</taxon>
        <taxon>Embryophyta</taxon>
        <taxon>Tracheophyta</taxon>
        <taxon>Spermatophyta</taxon>
        <taxon>Magnoliopsida</taxon>
        <taxon>Liliopsida</taxon>
        <taxon>Poales</taxon>
        <taxon>Poaceae</taxon>
        <taxon>BOP clade</taxon>
        <taxon>Oryzoideae</taxon>
        <taxon>Oryzeae</taxon>
        <taxon>Oryzinae</taxon>
        <taxon>Oryza</taxon>
    </lineage>
</organism>
<dbReference type="InterPro" id="IPR045478">
    <property type="entry name" value="Exportin-5_C"/>
</dbReference>
<reference evidence="4" key="2">
    <citation type="submission" date="2018-05" db="EMBL/GenBank/DDBJ databases">
        <title>OmerRS3 (Oryza meridionalis Reference Sequence Version 3).</title>
        <authorList>
            <person name="Zhang J."/>
            <person name="Kudrna D."/>
            <person name="Lee S."/>
            <person name="Talag J."/>
            <person name="Welchert J."/>
            <person name="Wing R.A."/>
        </authorList>
    </citation>
    <scope>NUCLEOTIDE SEQUENCE [LARGE SCALE GENOMIC DNA]</scope>
    <source>
        <strain evidence="4">cv. OR44</strain>
    </source>
</reference>
<dbReference type="GO" id="GO:0005737">
    <property type="term" value="C:cytoplasm"/>
    <property type="evidence" value="ECO:0007669"/>
    <property type="project" value="TreeGrafter"/>
</dbReference>
<dbReference type="GO" id="GO:0006405">
    <property type="term" value="P:RNA export from nucleus"/>
    <property type="evidence" value="ECO:0007669"/>
    <property type="project" value="TreeGrafter"/>
</dbReference>
<evidence type="ECO:0000313" key="5">
    <source>
        <dbReference type="Proteomes" id="UP000008021"/>
    </source>
</evidence>
<dbReference type="InterPro" id="IPR011989">
    <property type="entry name" value="ARM-like"/>
</dbReference>
<dbReference type="STRING" id="40149.A0A0E0F647"/>
<dbReference type="GO" id="GO:0005634">
    <property type="term" value="C:nucleus"/>
    <property type="evidence" value="ECO:0007669"/>
    <property type="project" value="TreeGrafter"/>
</dbReference>
<dbReference type="GO" id="GO:0003723">
    <property type="term" value="F:RNA binding"/>
    <property type="evidence" value="ECO:0007669"/>
    <property type="project" value="TreeGrafter"/>
</dbReference>
<keyword evidence="2" id="KW-1133">Transmembrane helix</keyword>
<keyword evidence="2" id="KW-0472">Membrane</keyword>
<dbReference type="Gramene" id="OMERI11G12280.1">
    <property type="protein sequence ID" value="OMERI11G12280.1"/>
    <property type="gene ID" value="OMERI11G12280"/>
</dbReference>
<dbReference type="EnsemblPlants" id="OMERI11G12280.1">
    <property type="protein sequence ID" value="OMERI11G12280.1"/>
    <property type="gene ID" value="OMERI11G12280"/>
</dbReference>
<reference evidence="4" key="1">
    <citation type="submission" date="2015-04" db="UniProtKB">
        <authorList>
            <consortium name="EnsemblPlants"/>
        </authorList>
    </citation>
    <scope>IDENTIFICATION</scope>
</reference>
<evidence type="ECO:0000259" key="3">
    <source>
        <dbReference type="Pfam" id="PF19273"/>
    </source>
</evidence>
<dbReference type="AlphaFoldDB" id="A0A0E0F647"/>
<keyword evidence="2" id="KW-0812">Transmembrane</keyword>
<proteinExistence type="predicted"/>
<dbReference type="InterPro" id="IPR045065">
    <property type="entry name" value="XPO1/5"/>
</dbReference>
<protein>
    <recommendedName>
        <fullName evidence="3">Exportin-5 C-terminal domain-containing protein</fullName>
    </recommendedName>
</protein>
<dbReference type="GO" id="GO:0042565">
    <property type="term" value="C:RNA nuclear export complex"/>
    <property type="evidence" value="ECO:0007669"/>
    <property type="project" value="TreeGrafter"/>
</dbReference>
<dbReference type="eggNOG" id="KOG2020">
    <property type="taxonomic scope" value="Eukaryota"/>
</dbReference>
<dbReference type="PANTHER" id="PTHR11223:SF11">
    <property type="entry name" value="OS11G0519500 PROTEIN"/>
    <property type="match status" value="1"/>
</dbReference>
<dbReference type="HOGENOM" id="CLU_014344_0_0_1"/>
<dbReference type="GO" id="GO:0006611">
    <property type="term" value="P:protein export from nucleus"/>
    <property type="evidence" value="ECO:0007669"/>
    <property type="project" value="InterPro"/>
</dbReference>
<feature type="transmembrane region" description="Helical" evidence="2">
    <location>
        <begin position="600"/>
        <end position="622"/>
    </location>
</feature>
<feature type="region of interest" description="Disordered" evidence="1">
    <location>
        <begin position="1"/>
        <end position="20"/>
    </location>
</feature>
<feature type="compositionally biased region" description="Low complexity" evidence="1">
    <location>
        <begin position="1"/>
        <end position="17"/>
    </location>
</feature>
<feature type="domain" description="Exportin-5 C-terminal" evidence="3">
    <location>
        <begin position="26"/>
        <end position="276"/>
    </location>
</feature>
<name>A0A0E0F647_9ORYZ</name>
<keyword evidence="5" id="KW-1185">Reference proteome</keyword>
<evidence type="ECO:0000256" key="2">
    <source>
        <dbReference type="SAM" id="Phobius"/>
    </source>
</evidence>
<evidence type="ECO:0000313" key="4">
    <source>
        <dbReference type="EnsemblPlants" id="OMERI11G12280.1"/>
    </source>
</evidence>
<accession>A0A0E0F647</accession>
<dbReference type="Pfam" id="PF19273">
    <property type="entry name" value="Exportin-5"/>
    <property type="match status" value="1"/>
</dbReference>
<sequence length="624" mass="72001">MDTVLPSAVPDSAAPVAGDSGLSEQQLIQYIHSLRENQVVDGLFEDLKKEKHMSLTKLAHILKITDGLSNINIVESSVEPKTRALLEGIQQKVYDGIGLCPSIGGSFSELLGSLSLSATITKDLGSMEVRHLKSLIHYVAIPLVLCCPPEFSKKLAIKFVQPMLRQCKFVLNFAWFNHLYKGKAEVPFLSEFGETEKLQQKLLLDFTREVSEFLGVLAVTEENYLQDPESMSSLSLFRFILTGDCFDWLDMSLFGYFVDDEATSKAIPFLRSLIHLATTDDMSLRLFIVDDLLPSIEFSREGKENCSAECSFSVWIEKLKKDLELKASSASKELPEGCEWNWEFEEEFQRYLHVYMDILQEVNAMDDCMERDYLDKETLFQKLKFEFRYKHAINSYQHPYMVTISSLRQRQFYTRTRFRCNMQICKFLSELVKLKPYIKVSDCSYDVIENLKQNHEILTEISDCEVQLVPVVGDFPSHLQPYAYAFVDNKFRDSMYYTAVEQIRLHKEFDNYLSSGELDHSMDEFISSKDEFVEDLIRDESTMAQFSDLNHALLKLSLERRADVLENQQQICIYSECLRRLLEDESVCSIQFINHHQSSLFIKVTFIICPLHAVALFVVIVIHR</sequence>
<evidence type="ECO:0000256" key="1">
    <source>
        <dbReference type="SAM" id="MobiDB-lite"/>
    </source>
</evidence>
<dbReference type="PANTHER" id="PTHR11223">
    <property type="entry name" value="EXPORTIN 1/5"/>
    <property type="match status" value="1"/>
</dbReference>
<dbReference type="GO" id="GO:0005049">
    <property type="term" value="F:nuclear export signal receptor activity"/>
    <property type="evidence" value="ECO:0007669"/>
    <property type="project" value="InterPro"/>
</dbReference>
<dbReference type="Proteomes" id="UP000008021">
    <property type="component" value="Chromosome 11"/>
</dbReference>